<evidence type="ECO:0000256" key="2">
    <source>
        <dbReference type="SAM" id="SignalP"/>
    </source>
</evidence>
<protein>
    <submittedName>
        <fullName evidence="3">Uncharacterized protein</fullName>
    </submittedName>
</protein>
<evidence type="ECO:0000313" key="4">
    <source>
        <dbReference type="Proteomes" id="UP000253727"/>
    </source>
</evidence>
<dbReference type="EMBL" id="QBKA01000002">
    <property type="protein sequence ID" value="RDC58967.1"/>
    <property type="molecule type" value="Genomic_DNA"/>
</dbReference>
<accession>A0A369Q6M6</accession>
<feature type="region of interest" description="Disordered" evidence="1">
    <location>
        <begin position="173"/>
        <end position="201"/>
    </location>
</feature>
<gene>
    <name evidence="3" type="ORF">HME9302_00144</name>
</gene>
<dbReference type="PROSITE" id="PS51257">
    <property type="entry name" value="PROKAR_LIPOPROTEIN"/>
    <property type="match status" value="1"/>
</dbReference>
<name>A0A369Q6M6_9SPHN</name>
<comment type="caution">
    <text evidence="3">The sequence shown here is derived from an EMBL/GenBank/DDBJ whole genome shotgun (WGS) entry which is preliminary data.</text>
</comment>
<feature type="compositionally biased region" description="Pro residues" evidence="1">
    <location>
        <begin position="177"/>
        <end position="187"/>
    </location>
</feature>
<organism evidence="3 4">
    <name type="scientific">Alteripontixanthobacter maritimus</name>
    <dbReference type="NCBI Taxonomy" id="2161824"/>
    <lineage>
        <taxon>Bacteria</taxon>
        <taxon>Pseudomonadati</taxon>
        <taxon>Pseudomonadota</taxon>
        <taxon>Alphaproteobacteria</taxon>
        <taxon>Sphingomonadales</taxon>
        <taxon>Erythrobacteraceae</taxon>
        <taxon>Alteripontixanthobacter</taxon>
    </lineage>
</organism>
<proteinExistence type="predicted"/>
<dbReference type="OrthoDB" id="7201546at2"/>
<sequence>MTSLRSLAAATGAATLAAMLASACAPAERPGGGLDRSLFKANPSAVIAVDIGQNRAAQVDGVAKALKDTAASDAITFVPQPVLAKDWLRGAPAFPATAWSPHAVHLSCDGLLAVTTGAIRWGGTDGYYTTVWQGSGRRGDEPRYRWVLSHGDGVESPRIAPEFIQSSVANCTGTPSAPAPSPAPPVPAGNKAGRMTSPDGTLRVTWRYDDDAQRRTVAVESWDGSAFQTKLLDDVKPAIPGP</sequence>
<dbReference type="AlphaFoldDB" id="A0A369Q6M6"/>
<feature type="signal peptide" evidence="2">
    <location>
        <begin position="1"/>
        <end position="27"/>
    </location>
</feature>
<feature type="chain" id="PRO_5016697042" evidence="2">
    <location>
        <begin position="28"/>
        <end position="242"/>
    </location>
</feature>
<evidence type="ECO:0000256" key="1">
    <source>
        <dbReference type="SAM" id="MobiDB-lite"/>
    </source>
</evidence>
<dbReference type="Proteomes" id="UP000253727">
    <property type="component" value="Unassembled WGS sequence"/>
</dbReference>
<evidence type="ECO:0000313" key="3">
    <source>
        <dbReference type="EMBL" id="RDC58967.1"/>
    </source>
</evidence>
<keyword evidence="4" id="KW-1185">Reference proteome</keyword>
<keyword evidence="2" id="KW-0732">Signal</keyword>
<reference evidence="3 4" key="1">
    <citation type="submission" date="2018-04" db="EMBL/GenBank/DDBJ databases">
        <title>Altererythrobacter sp. HME9302 genome sequencing and assembly.</title>
        <authorList>
            <person name="Kang H."/>
            <person name="Kim H."/>
            <person name="Joh K."/>
        </authorList>
    </citation>
    <scope>NUCLEOTIDE SEQUENCE [LARGE SCALE GENOMIC DNA]</scope>
    <source>
        <strain evidence="3 4">HME9302</strain>
    </source>
</reference>
<dbReference type="RefSeq" id="WP_147270735.1">
    <property type="nucleotide sequence ID" value="NZ_QBKA01000002.1"/>
</dbReference>